<organism evidence="1 2">
    <name type="scientific">Cryptolaemus montrouzieri</name>
    <dbReference type="NCBI Taxonomy" id="559131"/>
    <lineage>
        <taxon>Eukaryota</taxon>
        <taxon>Metazoa</taxon>
        <taxon>Ecdysozoa</taxon>
        <taxon>Arthropoda</taxon>
        <taxon>Hexapoda</taxon>
        <taxon>Insecta</taxon>
        <taxon>Pterygota</taxon>
        <taxon>Neoptera</taxon>
        <taxon>Endopterygota</taxon>
        <taxon>Coleoptera</taxon>
        <taxon>Polyphaga</taxon>
        <taxon>Cucujiformia</taxon>
        <taxon>Coccinelloidea</taxon>
        <taxon>Coccinellidae</taxon>
        <taxon>Scymninae</taxon>
        <taxon>Scymnini</taxon>
        <taxon>Cryptolaemus</taxon>
    </lineage>
</organism>
<evidence type="ECO:0000313" key="2">
    <source>
        <dbReference type="Proteomes" id="UP001516400"/>
    </source>
</evidence>
<gene>
    <name evidence="1" type="ORF">HHI36_005088</name>
</gene>
<dbReference type="EMBL" id="JABFTP020000144">
    <property type="protein sequence ID" value="KAL3281883.1"/>
    <property type="molecule type" value="Genomic_DNA"/>
</dbReference>
<name>A0ABD2NT49_9CUCU</name>
<proteinExistence type="predicted"/>
<evidence type="ECO:0008006" key="3">
    <source>
        <dbReference type="Google" id="ProtNLM"/>
    </source>
</evidence>
<protein>
    <recommendedName>
        <fullName evidence="3">GIY-YIG homing endonuclease</fullName>
    </recommendedName>
</protein>
<dbReference type="AlphaFoldDB" id="A0ABD2NT49"/>
<keyword evidence="2" id="KW-1185">Reference proteome</keyword>
<comment type="caution">
    <text evidence="1">The sequence shown here is derived from an EMBL/GenBank/DDBJ whole genome shotgun (WGS) entry which is preliminary data.</text>
</comment>
<reference evidence="1 2" key="1">
    <citation type="journal article" date="2021" name="BMC Biol.">
        <title>Horizontally acquired antibacterial genes associated with adaptive radiation of ladybird beetles.</title>
        <authorList>
            <person name="Li H.S."/>
            <person name="Tang X.F."/>
            <person name="Huang Y.H."/>
            <person name="Xu Z.Y."/>
            <person name="Chen M.L."/>
            <person name="Du X.Y."/>
            <person name="Qiu B.Y."/>
            <person name="Chen P.T."/>
            <person name="Zhang W."/>
            <person name="Slipinski A."/>
            <person name="Escalona H.E."/>
            <person name="Waterhouse R.M."/>
            <person name="Zwick A."/>
            <person name="Pang H."/>
        </authorList>
    </citation>
    <scope>NUCLEOTIDE SEQUENCE [LARGE SCALE GENOMIC DNA]</scope>
    <source>
        <strain evidence="1">SYSU2018</strain>
    </source>
</reference>
<accession>A0ABD2NT49</accession>
<dbReference type="Proteomes" id="UP001516400">
    <property type="component" value="Unassembled WGS sequence"/>
</dbReference>
<sequence length="151" mass="17133">MFSEKKNTVHFITFVQTISDSGFRRNKGFCVLFKICVNCKDCDAVYIGRTKQLLASRMTGDKPDCNLAKKGNTSKQIVASVSHSIAENHEFDYGSTALLCLEENLSKRKFKEMVYIQKTPNPVNNKLDTNGLSVVYGYLINFIKLPPPRWN</sequence>
<evidence type="ECO:0000313" key="1">
    <source>
        <dbReference type="EMBL" id="KAL3281883.1"/>
    </source>
</evidence>